<name>A0ABN1XZ14_9ACTN</name>
<dbReference type="Proteomes" id="UP001499863">
    <property type="component" value="Unassembled WGS sequence"/>
</dbReference>
<accession>A0ABN1XZ14</accession>
<reference evidence="2 3" key="1">
    <citation type="journal article" date="2019" name="Int. J. Syst. Evol. Microbiol.">
        <title>The Global Catalogue of Microorganisms (GCM) 10K type strain sequencing project: providing services to taxonomists for standard genome sequencing and annotation.</title>
        <authorList>
            <consortium name="The Broad Institute Genomics Platform"/>
            <consortium name="The Broad Institute Genome Sequencing Center for Infectious Disease"/>
            <person name="Wu L."/>
            <person name="Ma J."/>
        </authorList>
    </citation>
    <scope>NUCLEOTIDE SEQUENCE [LARGE SCALE GENOMIC DNA]</scope>
    <source>
        <strain evidence="2 3">JCM 12393</strain>
    </source>
</reference>
<feature type="compositionally biased region" description="Gly residues" evidence="1">
    <location>
        <begin position="62"/>
        <end position="80"/>
    </location>
</feature>
<evidence type="ECO:0000256" key="1">
    <source>
        <dbReference type="SAM" id="MobiDB-lite"/>
    </source>
</evidence>
<organism evidence="2 3">
    <name type="scientific">Kitasatospora putterlickiae</name>
    <dbReference type="NCBI Taxonomy" id="221725"/>
    <lineage>
        <taxon>Bacteria</taxon>
        <taxon>Bacillati</taxon>
        <taxon>Actinomycetota</taxon>
        <taxon>Actinomycetes</taxon>
        <taxon>Kitasatosporales</taxon>
        <taxon>Streptomycetaceae</taxon>
        <taxon>Kitasatospora</taxon>
    </lineage>
</organism>
<protein>
    <submittedName>
        <fullName evidence="2">Uncharacterized protein</fullName>
    </submittedName>
</protein>
<feature type="region of interest" description="Disordered" evidence="1">
    <location>
        <begin position="58"/>
        <end position="102"/>
    </location>
</feature>
<sequence>MVALFRSRLVAAVYEQAAAAFTAMLEDAVTGLMQLVQQNARAVPDSLQVAEMISAGAARAAGGSGPDGSGADGSGGGDAEAGGRSEENGSLRAMLRRWEKDK</sequence>
<gene>
    <name evidence="2" type="ORF">GCM10009639_26430</name>
</gene>
<evidence type="ECO:0000313" key="3">
    <source>
        <dbReference type="Proteomes" id="UP001499863"/>
    </source>
</evidence>
<proteinExistence type="predicted"/>
<keyword evidence="3" id="KW-1185">Reference proteome</keyword>
<dbReference type="EMBL" id="BAAAKJ010000133">
    <property type="protein sequence ID" value="GAA1393385.1"/>
    <property type="molecule type" value="Genomic_DNA"/>
</dbReference>
<evidence type="ECO:0000313" key="2">
    <source>
        <dbReference type="EMBL" id="GAA1393385.1"/>
    </source>
</evidence>
<comment type="caution">
    <text evidence="2">The sequence shown here is derived from an EMBL/GenBank/DDBJ whole genome shotgun (WGS) entry which is preliminary data.</text>
</comment>